<proteinExistence type="predicted"/>
<organism evidence="1">
    <name type="scientific">Thermogemmatispora argillosa</name>
    <dbReference type="NCBI Taxonomy" id="2045280"/>
    <lineage>
        <taxon>Bacteria</taxon>
        <taxon>Bacillati</taxon>
        <taxon>Chloroflexota</taxon>
        <taxon>Ktedonobacteria</taxon>
        <taxon>Thermogemmatisporales</taxon>
        <taxon>Thermogemmatisporaceae</taxon>
        <taxon>Thermogemmatispora</taxon>
    </lineage>
</organism>
<accession>A0A455T506</accession>
<dbReference type="EMBL" id="AP019377">
    <property type="protein sequence ID" value="BBH95128.1"/>
    <property type="molecule type" value="Genomic_DNA"/>
</dbReference>
<protein>
    <submittedName>
        <fullName evidence="1">Uncharacterized protein</fullName>
    </submittedName>
</protein>
<sequence>MSERDLQGNGSLAKIDTSLVGSFERLLHRRLQRLEQVPLFLLPAAEETGPRRPLFGPRWHLRGRSGGQAAQGCRDLDQMFPLASSSQKVPGSVRVPFGNQDSGLAGGIEAVAPATGWVNRERALMITTVNRAKGTYPTTCKPWLAELTL</sequence>
<dbReference type="AlphaFoldDB" id="A0A455T506"/>
<gene>
    <name evidence="1" type="ORF">KTA_33270</name>
</gene>
<evidence type="ECO:0000313" key="1">
    <source>
        <dbReference type="EMBL" id="BBH95128.1"/>
    </source>
</evidence>
<reference evidence="1" key="1">
    <citation type="submission" date="2018-12" db="EMBL/GenBank/DDBJ databases">
        <title>Novel natural products biosynthetic potential of the class Ktedonobacteria.</title>
        <authorList>
            <person name="Zheng Y."/>
            <person name="Saitou A."/>
            <person name="Wang C.M."/>
            <person name="Toyoda A."/>
            <person name="Minakuchi Y."/>
            <person name="Sekiguchi Y."/>
            <person name="Ueda K."/>
            <person name="Takano H."/>
            <person name="Sakai Y."/>
            <person name="Yokota A."/>
            <person name="Yabe S."/>
        </authorList>
    </citation>
    <scope>NUCLEOTIDE SEQUENCE</scope>
    <source>
        <strain evidence="1">A3-2</strain>
    </source>
</reference>
<name>A0A455T506_9CHLR</name>